<dbReference type="EMBL" id="BAAAPU010000003">
    <property type="protein sequence ID" value="GAA1966510.1"/>
    <property type="molecule type" value="Genomic_DNA"/>
</dbReference>
<protein>
    <submittedName>
        <fullName evidence="1">Uncharacterized protein</fullName>
    </submittedName>
</protein>
<sequence length="254" mass="27922">MTGRGAGRTLQDVLARMTETLEDLPPQLRARRVFLSTYRRTTMAVADAIETGSFEDPAWVEAWDVAFADLYLEALAADVSGDPRHRPSRPWRAAFDAPADLPPIRHVLLGINAHINYDLPQALLQVISDGDFEDPVLVGRRRRDHERIDAVLAARVAAEDEELNAQGGRPALDRVLAPLNHVASRRFLREARGKVWHNTTQLQRARLAGADAYATRLGELEVLSAARIADLLAPGQILLRLAVGGFGVLLPPEG</sequence>
<reference evidence="1 2" key="1">
    <citation type="journal article" date="2019" name="Int. J. Syst. Evol. Microbiol.">
        <title>The Global Catalogue of Microorganisms (GCM) 10K type strain sequencing project: providing services to taxonomists for standard genome sequencing and annotation.</title>
        <authorList>
            <consortium name="The Broad Institute Genomics Platform"/>
            <consortium name="The Broad Institute Genome Sequencing Center for Infectious Disease"/>
            <person name="Wu L."/>
            <person name="Ma J."/>
        </authorList>
    </citation>
    <scope>NUCLEOTIDE SEQUENCE [LARGE SCALE GENOMIC DNA]</scope>
    <source>
        <strain evidence="1 2">JCM 15628</strain>
    </source>
</reference>
<keyword evidence="2" id="KW-1185">Reference proteome</keyword>
<evidence type="ECO:0000313" key="2">
    <source>
        <dbReference type="Proteomes" id="UP001500013"/>
    </source>
</evidence>
<comment type="caution">
    <text evidence="1">The sequence shown here is derived from an EMBL/GenBank/DDBJ whole genome shotgun (WGS) entry which is preliminary data.</text>
</comment>
<gene>
    <name evidence="1" type="ORF">GCM10009817_02870</name>
</gene>
<dbReference type="Proteomes" id="UP001500013">
    <property type="component" value="Unassembled WGS sequence"/>
</dbReference>
<accession>A0ABN2RBK0</accession>
<name>A0ABN2RBK0_9MICO</name>
<dbReference type="RefSeq" id="WP_344057700.1">
    <property type="nucleotide sequence ID" value="NZ_BAAAPU010000003.1"/>
</dbReference>
<dbReference type="Pfam" id="PF19458">
    <property type="entry name" value="DUF5995"/>
    <property type="match status" value="1"/>
</dbReference>
<organism evidence="1 2">
    <name type="scientific">Terrabacter lapilli</name>
    <dbReference type="NCBI Taxonomy" id="436231"/>
    <lineage>
        <taxon>Bacteria</taxon>
        <taxon>Bacillati</taxon>
        <taxon>Actinomycetota</taxon>
        <taxon>Actinomycetes</taxon>
        <taxon>Micrococcales</taxon>
        <taxon>Intrasporangiaceae</taxon>
        <taxon>Terrabacter</taxon>
    </lineage>
</organism>
<proteinExistence type="predicted"/>
<evidence type="ECO:0000313" key="1">
    <source>
        <dbReference type="EMBL" id="GAA1966510.1"/>
    </source>
</evidence>
<dbReference type="InterPro" id="IPR046037">
    <property type="entry name" value="DUF5995"/>
</dbReference>